<name>A0A2H0RMU8_9BACT</name>
<comment type="caution">
    <text evidence="1">The sequence shown here is derived from an EMBL/GenBank/DDBJ whole genome shotgun (WGS) entry which is preliminary data.</text>
</comment>
<evidence type="ECO:0000313" key="1">
    <source>
        <dbReference type="EMBL" id="PIR47828.1"/>
    </source>
</evidence>
<reference evidence="1 2" key="1">
    <citation type="submission" date="2017-09" db="EMBL/GenBank/DDBJ databases">
        <title>Depth-based differentiation of microbial function through sediment-hosted aquifers and enrichment of novel symbionts in the deep terrestrial subsurface.</title>
        <authorList>
            <person name="Probst A.J."/>
            <person name="Ladd B."/>
            <person name="Jarett J.K."/>
            <person name="Geller-Mcgrath D.E."/>
            <person name="Sieber C.M."/>
            <person name="Emerson J.B."/>
            <person name="Anantharaman K."/>
            <person name="Thomas B.C."/>
            <person name="Malmstrom R."/>
            <person name="Stieglmeier M."/>
            <person name="Klingl A."/>
            <person name="Woyke T."/>
            <person name="Ryan C.M."/>
            <person name="Banfield J.F."/>
        </authorList>
    </citation>
    <scope>NUCLEOTIDE SEQUENCE [LARGE SCALE GENOMIC DNA]</scope>
    <source>
        <strain evidence="1">CG10_big_fil_rev_8_21_14_0_10_50_16</strain>
    </source>
</reference>
<dbReference type="Proteomes" id="UP000230084">
    <property type="component" value="Unassembled WGS sequence"/>
</dbReference>
<dbReference type="AlphaFoldDB" id="A0A2H0RMU8"/>
<proteinExistence type="predicted"/>
<evidence type="ECO:0000313" key="2">
    <source>
        <dbReference type="Proteomes" id="UP000230084"/>
    </source>
</evidence>
<organism evidence="1 2">
    <name type="scientific">Candidatus Uhrbacteria bacterium CG10_big_fil_rev_8_21_14_0_10_50_16</name>
    <dbReference type="NCBI Taxonomy" id="1975039"/>
    <lineage>
        <taxon>Bacteria</taxon>
        <taxon>Candidatus Uhriibacteriota</taxon>
    </lineage>
</organism>
<accession>A0A2H0RMU8</accession>
<protein>
    <submittedName>
        <fullName evidence="1">Uncharacterized protein</fullName>
    </submittedName>
</protein>
<dbReference type="EMBL" id="PCYM01000001">
    <property type="protein sequence ID" value="PIR47828.1"/>
    <property type="molecule type" value="Genomic_DNA"/>
</dbReference>
<sequence length="103" mass="11768">MTYGRSGPEIHLHASQGKTVENKLSLYRDEMRKLAQIVDKDPEVRIVSATSALVAEHPGLFVRAGFTLEDVLKEIRTAYFDDQTRAIKRAVIDRKTLLDKWLQ</sequence>
<gene>
    <name evidence="1" type="ORF">COV06_00280</name>
</gene>